<feature type="domain" description="GmrSD restriction endonucleases N-terminal" evidence="2">
    <location>
        <begin position="78"/>
        <end position="210"/>
    </location>
</feature>
<accession>A0AAD7AUP9</accession>
<comment type="caution">
    <text evidence="3">The sequence shown here is derived from an EMBL/GenBank/DDBJ whole genome shotgun (WGS) entry which is preliminary data.</text>
</comment>
<keyword evidence="4" id="KW-1185">Reference proteome</keyword>
<sequence>MNSPISLERGSAANTPPGSSTRPGTVSPQKTDFGDPYDDGDGYYHDDSEPEDTGPTFAVQDQLAGHTAETLTIRELHSLIHEGTIDLNPPYQRDVVWPVQKQALLIDSLFRNFYIPPVVFAVTQDEEGVPIRVCVDGKQRLTSIQRFLDGQLPYVQSKKQHWYYTCPESTRKQKLQLPDEDKRRFDTKTITCVEYVDLTPTLEREIFQRVQLGMALTTAEKLAAVDSPFAQWISTLESQHISIEGGLSQTLTWDTKRGREFQNVAHFVYCCDGYPASENTPTTQKMEKWLSRADPPGQQFKQQIEEALSEFGLIAADKDLKAIAFPGQQRVAPIEFVFIGVLIYVLRQATLIQRAQAINILRTDIREQFLDIRFNTTVGAALWRIIRHLQHSPTTTSISSAPVASTPKRKRKMISQDSDDEYHPSPVHGLGQKPKTRSRRD</sequence>
<dbReference type="AlphaFoldDB" id="A0AAD7AUP9"/>
<protein>
    <recommendedName>
        <fullName evidence="2">GmrSD restriction endonucleases N-terminal domain-containing protein</fullName>
    </recommendedName>
</protein>
<dbReference type="InterPro" id="IPR004919">
    <property type="entry name" value="GmrSD_N"/>
</dbReference>
<evidence type="ECO:0000313" key="4">
    <source>
        <dbReference type="Proteomes" id="UP001218218"/>
    </source>
</evidence>
<evidence type="ECO:0000256" key="1">
    <source>
        <dbReference type="SAM" id="MobiDB-lite"/>
    </source>
</evidence>
<dbReference type="EMBL" id="JARIHO010000001">
    <property type="protein sequence ID" value="KAJ7368383.1"/>
    <property type="molecule type" value="Genomic_DNA"/>
</dbReference>
<reference evidence="3" key="1">
    <citation type="submission" date="2023-03" db="EMBL/GenBank/DDBJ databases">
        <title>Massive genome expansion in bonnet fungi (Mycena s.s.) driven by repeated elements and novel gene families across ecological guilds.</title>
        <authorList>
            <consortium name="Lawrence Berkeley National Laboratory"/>
            <person name="Harder C.B."/>
            <person name="Miyauchi S."/>
            <person name="Viragh M."/>
            <person name="Kuo A."/>
            <person name="Thoen E."/>
            <person name="Andreopoulos B."/>
            <person name="Lu D."/>
            <person name="Skrede I."/>
            <person name="Drula E."/>
            <person name="Henrissat B."/>
            <person name="Morin E."/>
            <person name="Kohler A."/>
            <person name="Barry K."/>
            <person name="LaButti K."/>
            <person name="Morin E."/>
            <person name="Salamov A."/>
            <person name="Lipzen A."/>
            <person name="Mereny Z."/>
            <person name="Hegedus B."/>
            <person name="Baldrian P."/>
            <person name="Stursova M."/>
            <person name="Weitz H."/>
            <person name="Taylor A."/>
            <person name="Grigoriev I.V."/>
            <person name="Nagy L.G."/>
            <person name="Martin F."/>
            <person name="Kauserud H."/>
        </authorList>
    </citation>
    <scope>NUCLEOTIDE SEQUENCE</scope>
    <source>
        <strain evidence="3">CBHHK002</strain>
    </source>
</reference>
<dbReference type="PANTHER" id="PTHR39639:SF1">
    <property type="entry name" value="DUF262 DOMAIN-CONTAINING PROTEIN"/>
    <property type="match status" value="1"/>
</dbReference>
<dbReference type="Pfam" id="PF03235">
    <property type="entry name" value="GmrSD_N"/>
    <property type="match status" value="1"/>
</dbReference>
<dbReference type="PANTHER" id="PTHR39639">
    <property type="entry name" value="CHROMOSOME 16, WHOLE GENOME SHOTGUN SEQUENCE"/>
    <property type="match status" value="1"/>
</dbReference>
<feature type="region of interest" description="Disordered" evidence="1">
    <location>
        <begin position="1"/>
        <end position="56"/>
    </location>
</feature>
<dbReference type="Proteomes" id="UP001218218">
    <property type="component" value="Unassembled WGS sequence"/>
</dbReference>
<name>A0AAD7AUP9_9AGAR</name>
<feature type="region of interest" description="Disordered" evidence="1">
    <location>
        <begin position="395"/>
        <end position="441"/>
    </location>
</feature>
<evidence type="ECO:0000259" key="2">
    <source>
        <dbReference type="Pfam" id="PF03235"/>
    </source>
</evidence>
<proteinExistence type="predicted"/>
<feature type="compositionally biased region" description="Polar residues" evidence="1">
    <location>
        <begin position="12"/>
        <end position="30"/>
    </location>
</feature>
<organism evidence="3 4">
    <name type="scientific">Mycena albidolilacea</name>
    <dbReference type="NCBI Taxonomy" id="1033008"/>
    <lineage>
        <taxon>Eukaryota</taxon>
        <taxon>Fungi</taxon>
        <taxon>Dikarya</taxon>
        <taxon>Basidiomycota</taxon>
        <taxon>Agaricomycotina</taxon>
        <taxon>Agaricomycetes</taxon>
        <taxon>Agaricomycetidae</taxon>
        <taxon>Agaricales</taxon>
        <taxon>Marasmiineae</taxon>
        <taxon>Mycenaceae</taxon>
        <taxon>Mycena</taxon>
    </lineage>
</organism>
<gene>
    <name evidence="3" type="ORF">DFH08DRAFT_24500</name>
</gene>
<evidence type="ECO:0000313" key="3">
    <source>
        <dbReference type="EMBL" id="KAJ7368383.1"/>
    </source>
</evidence>